<proteinExistence type="predicted"/>
<dbReference type="AlphaFoldDB" id="A0A8H6IRJ8"/>
<gene>
    <name evidence="2" type="ORF">CSOJ01_14061</name>
</gene>
<accession>A0A8H6IRJ8</accession>
<reference evidence="2 3" key="1">
    <citation type="journal article" date="2020" name="Phytopathology">
        <title>Genome Sequence Resources of Colletotrichum truncatum, C. plurivorum, C. musicola, and C. sojae: Four Species Pathogenic to Soybean (Glycine max).</title>
        <authorList>
            <person name="Rogerio F."/>
            <person name="Boufleur T.R."/>
            <person name="Ciampi-Guillardi M."/>
            <person name="Sukno S.A."/>
            <person name="Thon M.R."/>
            <person name="Massola Junior N.S."/>
            <person name="Baroncelli R."/>
        </authorList>
    </citation>
    <scope>NUCLEOTIDE SEQUENCE [LARGE SCALE GENOMIC DNA]</scope>
    <source>
        <strain evidence="2 3">LFN0009</strain>
    </source>
</reference>
<evidence type="ECO:0000313" key="2">
    <source>
        <dbReference type="EMBL" id="KAF6793005.1"/>
    </source>
</evidence>
<name>A0A8H6IRJ8_9PEZI</name>
<dbReference type="EMBL" id="WIGN01000445">
    <property type="protein sequence ID" value="KAF6793005.1"/>
    <property type="molecule type" value="Genomic_DNA"/>
</dbReference>
<organism evidence="2 3">
    <name type="scientific">Colletotrichum sojae</name>
    <dbReference type="NCBI Taxonomy" id="2175907"/>
    <lineage>
        <taxon>Eukaryota</taxon>
        <taxon>Fungi</taxon>
        <taxon>Dikarya</taxon>
        <taxon>Ascomycota</taxon>
        <taxon>Pezizomycotina</taxon>
        <taxon>Sordariomycetes</taxon>
        <taxon>Hypocreomycetidae</taxon>
        <taxon>Glomerellales</taxon>
        <taxon>Glomerellaceae</taxon>
        <taxon>Colletotrichum</taxon>
        <taxon>Colletotrichum orchidearum species complex</taxon>
    </lineage>
</organism>
<sequence>MRASPTCNTASPAATILACLAFPDADTTSALSLRPTVSPAEVRVREGEGGAGDVRATTSRNGTSKRA</sequence>
<dbReference type="Proteomes" id="UP000652219">
    <property type="component" value="Unassembled WGS sequence"/>
</dbReference>
<keyword evidence="3" id="KW-1185">Reference proteome</keyword>
<evidence type="ECO:0000313" key="3">
    <source>
        <dbReference type="Proteomes" id="UP000652219"/>
    </source>
</evidence>
<protein>
    <submittedName>
        <fullName evidence="2">Uncharacterized protein</fullName>
    </submittedName>
</protein>
<dbReference type="PROSITE" id="PS51257">
    <property type="entry name" value="PROKAR_LIPOPROTEIN"/>
    <property type="match status" value="1"/>
</dbReference>
<evidence type="ECO:0000256" key="1">
    <source>
        <dbReference type="SAM" id="MobiDB-lite"/>
    </source>
</evidence>
<feature type="compositionally biased region" description="Polar residues" evidence="1">
    <location>
        <begin position="57"/>
        <end position="67"/>
    </location>
</feature>
<feature type="region of interest" description="Disordered" evidence="1">
    <location>
        <begin position="40"/>
        <end position="67"/>
    </location>
</feature>
<comment type="caution">
    <text evidence="2">The sequence shown here is derived from an EMBL/GenBank/DDBJ whole genome shotgun (WGS) entry which is preliminary data.</text>
</comment>